<dbReference type="OrthoDB" id="10514855at2759"/>
<reference evidence="2 3" key="1">
    <citation type="submission" date="2020-12" db="EMBL/GenBank/DDBJ databases">
        <title>Concerted genomic and epigenomic changes stabilize Arabidopsis allopolyploids.</title>
        <authorList>
            <person name="Chen Z."/>
        </authorList>
    </citation>
    <scope>NUCLEOTIDE SEQUENCE [LARGE SCALE GENOMIC DNA]</scope>
    <source>
        <strain evidence="2">As9502</strain>
        <tissue evidence="2">Leaf</tissue>
    </source>
</reference>
<keyword evidence="3" id="KW-1185">Reference proteome</keyword>
<evidence type="ECO:0000259" key="1">
    <source>
        <dbReference type="PROSITE" id="PS51304"/>
    </source>
</evidence>
<dbReference type="GO" id="GO:0030246">
    <property type="term" value="F:carbohydrate binding"/>
    <property type="evidence" value="ECO:0007669"/>
    <property type="project" value="InterPro"/>
</dbReference>
<name>A0A8T2CJ69_ARASU</name>
<sequence length="181" mass="20073">MFLLLISRGNEILHLYSRLLALRKSVDHDFDSSTSFYRCSGLMSNIAKAKENGQCCRVRAMLIAHDDELSSSMNKKLMMMMPFSKEWLSSSMNKKSWLNTLKNLSLVGGMSRAAHNRRPVPPAAPALLASSDGLVGSFRIDLTGQPLPGEPDPPIIVHYNVRLLGDKSTEDPVIVQNSWTA</sequence>
<dbReference type="PROSITE" id="PS51304">
    <property type="entry name" value="GALECTIN"/>
    <property type="match status" value="1"/>
</dbReference>
<evidence type="ECO:0000313" key="2">
    <source>
        <dbReference type="EMBL" id="KAG7598210.1"/>
    </source>
</evidence>
<dbReference type="Proteomes" id="UP000694251">
    <property type="component" value="Chromosome 6"/>
</dbReference>
<gene>
    <name evidence="2" type="ORF">ISN44_As06g024970</name>
</gene>
<accession>A0A8T2CJ69</accession>
<comment type="caution">
    <text evidence="2">The sequence shown here is derived from an EMBL/GenBank/DDBJ whole genome shotgun (WGS) entry which is preliminary data.</text>
</comment>
<dbReference type="AlphaFoldDB" id="A0A8T2CJ69"/>
<dbReference type="EMBL" id="JAEFBJ010000006">
    <property type="protein sequence ID" value="KAG7598210.1"/>
    <property type="molecule type" value="Genomic_DNA"/>
</dbReference>
<proteinExistence type="predicted"/>
<protein>
    <submittedName>
        <fullName evidence="2">Galectin carbohydrate recognition domain</fullName>
    </submittedName>
</protein>
<evidence type="ECO:0000313" key="3">
    <source>
        <dbReference type="Proteomes" id="UP000694251"/>
    </source>
</evidence>
<dbReference type="InterPro" id="IPR001079">
    <property type="entry name" value="Galectin_CRD"/>
</dbReference>
<feature type="domain" description="Galectin" evidence="1">
    <location>
        <begin position="111"/>
        <end position="181"/>
    </location>
</feature>
<organism evidence="2 3">
    <name type="scientific">Arabidopsis suecica</name>
    <name type="common">Swedish thale-cress</name>
    <name type="synonym">Cardaminopsis suecica</name>
    <dbReference type="NCBI Taxonomy" id="45249"/>
    <lineage>
        <taxon>Eukaryota</taxon>
        <taxon>Viridiplantae</taxon>
        <taxon>Streptophyta</taxon>
        <taxon>Embryophyta</taxon>
        <taxon>Tracheophyta</taxon>
        <taxon>Spermatophyta</taxon>
        <taxon>Magnoliopsida</taxon>
        <taxon>eudicotyledons</taxon>
        <taxon>Gunneridae</taxon>
        <taxon>Pentapetalae</taxon>
        <taxon>rosids</taxon>
        <taxon>malvids</taxon>
        <taxon>Brassicales</taxon>
        <taxon>Brassicaceae</taxon>
        <taxon>Camelineae</taxon>
        <taxon>Arabidopsis</taxon>
    </lineage>
</organism>